<evidence type="ECO:0000256" key="6">
    <source>
        <dbReference type="ARBA" id="ARBA00023136"/>
    </source>
</evidence>
<dbReference type="PANTHER" id="PTHR28293:SF1">
    <property type="entry name" value="NUCLEAR RIM PROTEIN 1"/>
    <property type="match status" value="1"/>
</dbReference>
<comment type="subcellular location">
    <subcellularLocation>
        <location evidence="1">Nucleus membrane</location>
        <topology evidence="1">Multi-pass membrane protein</topology>
    </subcellularLocation>
</comment>
<dbReference type="InterPro" id="IPR018819">
    <property type="entry name" value="Nur1/Mug154"/>
</dbReference>
<dbReference type="Pfam" id="PF10332">
    <property type="entry name" value="DUF2418"/>
    <property type="match status" value="1"/>
</dbReference>
<proteinExistence type="inferred from homology"/>
<keyword evidence="4 8" id="KW-0812">Transmembrane</keyword>
<evidence type="ECO:0000313" key="10">
    <source>
        <dbReference type="Proteomes" id="UP000002866"/>
    </source>
</evidence>
<evidence type="ECO:0000256" key="4">
    <source>
        <dbReference type="ARBA" id="ARBA00022692"/>
    </source>
</evidence>
<sequence length="474" mass="56725">MTVRSSIWNRLDAGEEFKQENNKDFINKRFRYNYYKGSNSGSSDTCTDSNDDCTKGEPTSRWNILKRLHTRYHDIQISINESFELIDWEDIANRFANPIGYSLLCLFFVVKFIQENFIRPSYNKIYRYRSSQIFNLNDSETFNYYKDQFDTDVFSMIDTSSAYYGRPNDEDSMFIKLIKWINNFCNSLVVLLIFINIVISYQFLNGYYRRYSLFYTTKRPTNTLSIVKKNKKDLEIIYNEDVLNLSFFRILKYYFFNKENDLKTKNSYQPTKKTILNDETYYELSKWLPNTFIRKLFVSYSPTSVLLLLNSNDISFLTIFWLVANQILIYYLIEIKYENRIIDEQMLYREMMNEYSMKTKQPTARLSQNVKLDTSSYPGGGYVEFIDSNNAIGNNNNIFKRHDLNGRAHYESFDKRTDQFEELRYMPDYSGTSSSDNTVIPSLPHNIIRVPPMDMYYHSFYSRRNSPYKWNSRR</sequence>
<dbReference type="HOGENOM" id="CLU_576432_0_0_1"/>
<feature type="transmembrane region" description="Helical" evidence="8">
    <location>
        <begin position="314"/>
        <end position="333"/>
    </location>
</feature>
<dbReference type="Proteomes" id="UP000002866">
    <property type="component" value="Chromosome 2"/>
</dbReference>
<dbReference type="OMA" id="TRSHIFQ"/>
<organism evidence="9 10">
    <name type="scientific">Henningerozyma blattae (strain ATCC 34711 / CBS 6284 / DSM 70876 / NBRC 10599 / NRRL Y-10934 / UCD 77-7)</name>
    <name type="common">Yeast</name>
    <name type="synonym">Tetrapisispora blattae</name>
    <dbReference type="NCBI Taxonomy" id="1071380"/>
    <lineage>
        <taxon>Eukaryota</taxon>
        <taxon>Fungi</taxon>
        <taxon>Dikarya</taxon>
        <taxon>Ascomycota</taxon>
        <taxon>Saccharomycotina</taxon>
        <taxon>Saccharomycetes</taxon>
        <taxon>Saccharomycetales</taxon>
        <taxon>Saccharomycetaceae</taxon>
        <taxon>Henningerozyma</taxon>
    </lineage>
</organism>
<keyword evidence="6 8" id="KW-0472">Membrane</keyword>
<evidence type="ECO:0000256" key="3">
    <source>
        <dbReference type="ARBA" id="ARBA00018310"/>
    </source>
</evidence>
<dbReference type="GO" id="GO:0043007">
    <property type="term" value="P:maintenance of rDNA"/>
    <property type="evidence" value="ECO:0007669"/>
    <property type="project" value="TreeGrafter"/>
</dbReference>
<dbReference type="GeneID" id="14494160"/>
<dbReference type="GO" id="GO:0031965">
    <property type="term" value="C:nuclear membrane"/>
    <property type="evidence" value="ECO:0007669"/>
    <property type="project" value="UniProtKB-SubCell"/>
</dbReference>
<dbReference type="FunCoup" id="I2H075">
    <property type="interactions" value="37"/>
</dbReference>
<gene>
    <name evidence="9" type="primary">TBLA0B09600</name>
    <name evidence="9" type="ORF">TBLA_0B09600</name>
</gene>
<comment type="similarity">
    <text evidence="2">Belongs to the NUR1 family.</text>
</comment>
<evidence type="ECO:0000313" key="9">
    <source>
        <dbReference type="EMBL" id="CCH59777.1"/>
    </source>
</evidence>
<evidence type="ECO:0000256" key="5">
    <source>
        <dbReference type="ARBA" id="ARBA00022989"/>
    </source>
</evidence>
<dbReference type="PANTHER" id="PTHR28293">
    <property type="entry name" value="NUCLEAR RIM PROTEIN 1"/>
    <property type="match status" value="1"/>
</dbReference>
<dbReference type="STRING" id="1071380.I2H075"/>
<evidence type="ECO:0000256" key="8">
    <source>
        <dbReference type="SAM" id="Phobius"/>
    </source>
</evidence>
<reference evidence="9 10" key="1">
    <citation type="journal article" date="2011" name="Proc. Natl. Acad. Sci. U.S.A.">
        <title>Evolutionary erosion of yeast sex chromosomes by mating-type switching accidents.</title>
        <authorList>
            <person name="Gordon J.L."/>
            <person name="Armisen D."/>
            <person name="Proux-Wera E."/>
            <person name="Oheigeartaigh S.S."/>
            <person name="Byrne K.P."/>
            <person name="Wolfe K.H."/>
        </authorList>
    </citation>
    <scope>NUCLEOTIDE SEQUENCE [LARGE SCALE GENOMIC DNA]</scope>
    <source>
        <strain evidence="10">ATCC 34711 / CBS 6284 / DSM 70876 / NBRC 10599 / NRRL Y-10934 / UCD 77-7</strain>
    </source>
</reference>
<dbReference type="OrthoDB" id="3363151at2759"/>
<accession>I2H075</accession>
<protein>
    <recommendedName>
        <fullName evidence="3">Nuclear rim protein 1</fullName>
    </recommendedName>
</protein>
<keyword evidence="10" id="KW-1185">Reference proteome</keyword>
<dbReference type="KEGG" id="tbl:TBLA_0B09600"/>
<feature type="transmembrane region" description="Helical" evidence="8">
    <location>
        <begin position="183"/>
        <end position="204"/>
    </location>
</feature>
<comment type="function">
    <text evidence="7">Member of a perinuclear network that controls recombination at multiple loci to maintain genome stability. Required for rDNA repeat stability.</text>
</comment>
<dbReference type="eggNOG" id="ENOG502S7S0">
    <property type="taxonomic scope" value="Eukaryota"/>
</dbReference>
<evidence type="ECO:0000256" key="7">
    <source>
        <dbReference type="ARBA" id="ARBA00024979"/>
    </source>
</evidence>
<dbReference type="GO" id="GO:0007096">
    <property type="term" value="P:regulation of exit from mitosis"/>
    <property type="evidence" value="ECO:0007669"/>
    <property type="project" value="TreeGrafter"/>
</dbReference>
<evidence type="ECO:0000256" key="1">
    <source>
        <dbReference type="ARBA" id="ARBA00004232"/>
    </source>
</evidence>
<keyword evidence="5 8" id="KW-1133">Transmembrane helix</keyword>
<dbReference type="EMBL" id="HE806317">
    <property type="protein sequence ID" value="CCH59777.1"/>
    <property type="molecule type" value="Genomic_DNA"/>
</dbReference>
<dbReference type="InParanoid" id="I2H075"/>
<name>I2H075_HENB6</name>
<evidence type="ECO:0000256" key="2">
    <source>
        <dbReference type="ARBA" id="ARBA00007900"/>
    </source>
</evidence>
<dbReference type="AlphaFoldDB" id="I2H075"/>
<dbReference type="RefSeq" id="XP_004179296.1">
    <property type="nucleotide sequence ID" value="XM_004179248.1"/>
</dbReference>